<evidence type="ECO:0000313" key="2">
    <source>
        <dbReference type="Proteomes" id="UP001139462"/>
    </source>
</evidence>
<keyword evidence="2" id="KW-1185">Reference proteome</keyword>
<reference evidence="1" key="1">
    <citation type="submission" date="2021-09" db="EMBL/GenBank/DDBJ databases">
        <title>Genome of Aequorivita sp. strain F64183.</title>
        <authorList>
            <person name="Wang Y."/>
        </authorList>
    </citation>
    <scope>NUCLEOTIDE SEQUENCE</scope>
    <source>
        <strain evidence="1">F64183</strain>
    </source>
</reference>
<dbReference type="NCBIfam" id="TIGR00741">
    <property type="entry name" value="yfiA"/>
    <property type="match status" value="1"/>
</dbReference>
<proteinExistence type="predicted"/>
<dbReference type="AlphaFoldDB" id="A0A9X1R080"/>
<protein>
    <submittedName>
        <fullName evidence="1">Ribosome-associated translation inhibitor RaiA</fullName>
    </submittedName>
</protein>
<gene>
    <name evidence="1" type="primary">raiA</name>
    <name evidence="1" type="ORF">K8344_04290</name>
</gene>
<evidence type="ECO:0000313" key="1">
    <source>
        <dbReference type="EMBL" id="MCG2430330.1"/>
    </source>
</evidence>
<dbReference type="RefSeq" id="WP_237607030.1">
    <property type="nucleotide sequence ID" value="NZ_JAIRBB010000002.1"/>
</dbReference>
<dbReference type="Proteomes" id="UP001139462">
    <property type="component" value="Unassembled WGS sequence"/>
</dbReference>
<comment type="caution">
    <text evidence="1">The sequence shown here is derived from an EMBL/GenBank/DDBJ whole genome shotgun (WGS) entry which is preliminary data.</text>
</comment>
<dbReference type="Gene3D" id="3.30.160.100">
    <property type="entry name" value="Ribosome hibernation promotion factor-like"/>
    <property type="match status" value="1"/>
</dbReference>
<sequence length="100" mass="11222">MTINFEYHEVTASPRLEALLTERLNKLESKYDSIVSADVYFKKENSSNPEKGKICSVRLSVPGSNIFAETSAASFEASVAKVSTELRTQLQKRKEKLQAH</sequence>
<dbReference type="InterPro" id="IPR003489">
    <property type="entry name" value="RHF/RaiA"/>
</dbReference>
<organism evidence="1 2">
    <name type="scientific">Aequorivita xiaoshiensis</name>
    <dbReference type="NCBI Taxonomy" id="2874476"/>
    <lineage>
        <taxon>Bacteria</taxon>
        <taxon>Pseudomonadati</taxon>
        <taxon>Bacteroidota</taxon>
        <taxon>Flavobacteriia</taxon>
        <taxon>Flavobacteriales</taxon>
        <taxon>Flavobacteriaceae</taxon>
        <taxon>Aequorivita</taxon>
    </lineage>
</organism>
<name>A0A9X1R080_9FLAO</name>
<dbReference type="InterPro" id="IPR036567">
    <property type="entry name" value="RHF-like"/>
</dbReference>
<dbReference type="EMBL" id="JAIRBB010000002">
    <property type="protein sequence ID" value="MCG2430330.1"/>
    <property type="molecule type" value="Genomic_DNA"/>
</dbReference>
<dbReference type="SUPFAM" id="SSF69754">
    <property type="entry name" value="Ribosome binding protein Y (YfiA homologue)"/>
    <property type="match status" value="1"/>
</dbReference>
<dbReference type="Pfam" id="PF02482">
    <property type="entry name" value="Ribosomal_S30AE"/>
    <property type="match status" value="1"/>
</dbReference>
<accession>A0A9X1R080</accession>